<comment type="similarity">
    <text evidence="2">Belongs to the SPCS1 family.</text>
</comment>
<accession>A0ABR2VAI1</accession>
<dbReference type="PANTHER" id="PTHR13202:SF0">
    <property type="entry name" value="SIGNAL PEPTIDASE COMPLEX SUBUNIT 1"/>
    <property type="match status" value="1"/>
</dbReference>
<evidence type="ECO:0000313" key="11">
    <source>
        <dbReference type="Proteomes" id="UP001408356"/>
    </source>
</evidence>
<dbReference type="PANTHER" id="PTHR13202">
    <property type="entry name" value="MICROSOMAL SIGNAL PEPTIDASE 12 KDA SUBUNIT"/>
    <property type="match status" value="1"/>
</dbReference>
<comment type="function">
    <text evidence="8">Component of the signal peptidase complex (SPC) which catalyzes the cleavage of N-terminal signal sequences from nascent proteins as they are translocated into the lumen of the endoplasmic reticulum. Dispensable for SPC enzymatic activity.</text>
</comment>
<organism evidence="10 11">
    <name type="scientific">Seiridium unicorne</name>
    <dbReference type="NCBI Taxonomy" id="138068"/>
    <lineage>
        <taxon>Eukaryota</taxon>
        <taxon>Fungi</taxon>
        <taxon>Dikarya</taxon>
        <taxon>Ascomycota</taxon>
        <taxon>Pezizomycotina</taxon>
        <taxon>Sordariomycetes</taxon>
        <taxon>Xylariomycetidae</taxon>
        <taxon>Amphisphaeriales</taxon>
        <taxon>Sporocadaceae</taxon>
        <taxon>Seiridium</taxon>
    </lineage>
</organism>
<proteinExistence type="inferred from homology"/>
<comment type="caution">
    <text evidence="10">The sequence shown here is derived from an EMBL/GenBank/DDBJ whole genome shotgun (WGS) entry which is preliminary data.</text>
</comment>
<dbReference type="Pfam" id="PF06645">
    <property type="entry name" value="SPC12"/>
    <property type="match status" value="1"/>
</dbReference>
<dbReference type="Proteomes" id="UP001408356">
    <property type="component" value="Unassembled WGS sequence"/>
</dbReference>
<keyword evidence="7 9" id="KW-0472">Membrane</keyword>
<keyword evidence="6 9" id="KW-1133">Transmembrane helix</keyword>
<evidence type="ECO:0000256" key="6">
    <source>
        <dbReference type="ARBA" id="ARBA00022989"/>
    </source>
</evidence>
<evidence type="ECO:0000256" key="2">
    <source>
        <dbReference type="ARBA" id="ARBA00005245"/>
    </source>
</evidence>
<keyword evidence="5" id="KW-0256">Endoplasmic reticulum</keyword>
<evidence type="ECO:0000256" key="3">
    <source>
        <dbReference type="ARBA" id="ARBA00017059"/>
    </source>
</evidence>
<evidence type="ECO:0000256" key="7">
    <source>
        <dbReference type="ARBA" id="ARBA00023136"/>
    </source>
</evidence>
<evidence type="ECO:0000313" key="10">
    <source>
        <dbReference type="EMBL" id="KAK9423919.1"/>
    </source>
</evidence>
<evidence type="ECO:0000256" key="4">
    <source>
        <dbReference type="ARBA" id="ARBA00022692"/>
    </source>
</evidence>
<feature type="transmembrane region" description="Helical" evidence="9">
    <location>
        <begin position="168"/>
        <end position="190"/>
    </location>
</feature>
<sequence>MLRPSASGFRVGASHAPSTKLEFLRLVQCGGGSQQEEQTVYTFCTLSAFPFPASDLAWTPPVRLFLEAEKYHVAWMTIAPGTAVDTISELLQAQQVNSAPRKPRSPRRHTISRQSPYIGHIYILASQHHGRAIAGSALIKLYRLTVLLASVGVVSFLVGFFLQNITLALKVGLAGTALTFLVVVPPWPFFNKHPVKWLPVGGGASAPQTHQNIVIDEKIFAQN</sequence>
<feature type="transmembrane region" description="Helical" evidence="9">
    <location>
        <begin position="141"/>
        <end position="162"/>
    </location>
</feature>
<protein>
    <recommendedName>
        <fullName evidence="3">Signal peptidase complex subunit 1</fullName>
    </recommendedName>
</protein>
<gene>
    <name evidence="10" type="ORF">SUNI508_03935</name>
</gene>
<keyword evidence="4 9" id="KW-0812">Transmembrane</keyword>
<name>A0ABR2VAI1_9PEZI</name>
<evidence type="ECO:0000256" key="1">
    <source>
        <dbReference type="ARBA" id="ARBA00004477"/>
    </source>
</evidence>
<dbReference type="EMBL" id="JARVKF010000057">
    <property type="protein sequence ID" value="KAK9423919.1"/>
    <property type="molecule type" value="Genomic_DNA"/>
</dbReference>
<reference evidence="10 11" key="1">
    <citation type="journal article" date="2024" name="J. Plant Pathol.">
        <title>Sequence and assembly of the genome of Seiridium unicorne, isolate CBS 538.82, causal agent of cypress canker disease.</title>
        <authorList>
            <person name="Scali E."/>
            <person name="Rocca G.D."/>
            <person name="Danti R."/>
            <person name="Garbelotto M."/>
            <person name="Barberini S."/>
            <person name="Baroncelli R."/>
            <person name="Emiliani G."/>
        </authorList>
    </citation>
    <scope>NUCLEOTIDE SEQUENCE [LARGE SCALE GENOMIC DNA]</scope>
    <source>
        <strain evidence="10 11">BM-138-508</strain>
    </source>
</reference>
<keyword evidence="11" id="KW-1185">Reference proteome</keyword>
<evidence type="ECO:0000256" key="8">
    <source>
        <dbReference type="ARBA" id="ARBA00045204"/>
    </source>
</evidence>
<comment type="subcellular location">
    <subcellularLocation>
        <location evidence="1">Endoplasmic reticulum membrane</location>
        <topology evidence="1">Multi-pass membrane protein</topology>
    </subcellularLocation>
</comment>
<dbReference type="InterPro" id="IPR009542">
    <property type="entry name" value="Spc1/SPCS1"/>
</dbReference>
<evidence type="ECO:0000256" key="5">
    <source>
        <dbReference type="ARBA" id="ARBA00022824"/>
    </source>
</evidence>
<evidence type="ECO:0000256" key="9">
    <source>
        <dbReference type="SAM" id="Phobius"/>
    </source>
</evidence>